<feature type="region of interest" description="Disordered" evidence="1">
    <location>
        <begin position="1"/>
        <end position="26"/>
    </location>
</feature>
<dbReference type="OrthoDB" id="7032899at2"/>
<gene>
    <name evidence="2" type="ORF">F1C79_22300</name>
</gene>
<proteinExistence type="predicted"/>
<sequence length="90" mass="9969">MQLNVSRGASATGKTVRLRQTAAAAGQNQKDILVGRHLSTPAFKAVVWRRSNRGATVICIDECSEEQITILERYRNRMPDHLTIHAVVAN</sequence>
<evidence type="ECO:0000256" key="1">
    <source>
        <dbReference type="SAM" id="MobiDB-lite"/>
    </source>
</evidence>
<dbReference type="EMBL" id="CP043626">
    <property type="protein sequence ID" value="QEY74115.1"/>
    <property type="molecule type" value="Genomic_DNA"/>
</dbReference>
<protein>
    <submittedName>
        <fullName evidence="2">Uncharacterized protein</fullName>
    </submittedName>
</protein>
<evidence type="ECO:0000313" key="2">
    <source>
        <dbReference type="EMBL" id="QEY74115.1"/>
    </source>
</evidence>
<name>A0A9X7N324_PSEDE</name>
<keyword evidence="3" id="KW-1185">Reference proteome</keyword>
<dbReference type="Proteomes" id="UP000326659">
    <property type="component" value="Chromosome"/>
</dbReference>
<feature type="compositionally biased region" description="Polar residues" evidence="1">
    <location>
        <begin position="1"/>
        <end position="13"/>
    </location>
</feature>
<dbReference type="RefSeq" id="WP_151188629.1">
    <property type="nucleotide sequence ID" value="NZ_CP043626.1"/>
</dbReference>
<dbReference type="AlphaFoldDB" id="A0A9X7N324"/>
<organism evidence="2 3">
    <name type="scientific">Pseudomonas denitrificans</name>
    <dbReference type="NCBI Taxonomy" id="43306"/>
    <lineage>
        <taxon>Bacteria</taxon>
        <taxon>Pseudomonadati</taxon>
        <taxon>Pseudomonadota</taxon>
        <taxon>Gammaproteobacteria</taxon>
        <taxon>Pseudomonadales</taxon>
        <taxon>Pseudomonadaceae</taxon>
        <taxon>Halopseudomonas</taxon>
    </lineage>
</organism>
<reference evidence="2 3" key="1">
    <citation type="submission" date="2019-09" db="EMBL/GenBank/DDBJ databases">
        <title>Prosopis cineraria nodule microbiome.</title>
        <authorList>
            <person name="Chaluvadi S.R."/>
            <person name="Ali R."/>
            <person name="Wang X."/>
        </authorList>
    </citation>
    <scope>NUCLEOTIDE SEQUENCE [LARGE SCALE GENOMIC DNA]</scope>
    <source>
        <strain evidence="2 3">BG1</strain>
    </source>
</reference>
<evidence type="ECO:0000313" key="3">
    <source>
        <dbReference type="Proteomes" id="UP000326659"/>
    </source>
</evidence>
<accession>A0A9X7N324</accession>
<dbReference type="KEGG" id="pden:F1C79_22300"/>